<accession>A0ABW3STP5</accession>
<evidence type="ECO:0000256" key="1">
    <source>
        <dbReference type="ARBA" id="ARBA00004571"/>
    </source>
</evidence>
<keyword evidence="4" id="KW-0410">Iron transport</keyword>
<reference evidence="15" key="1">
    <citation type="journal article" date="2019" name="Int. J. Syst. Evol. Microbiol.">
        <title>The Global Catalogue of Microorganisms (GCM) 10K type strain sequencing project: providing services to taxonomists for standard genome sequencing and annotation.</title>
        <authorList>
            <consortium name="The Broad Institute Genomics Platform"/>
            <consortium name="The Broad Institute Genome Sequencing Center for Infectious Disease"/>
            <person name="Wu L."/>
            <person name="Ma J."/>
        </authorList>
    </citation>
    <scope>NUCLEOTIDE SEQUENCE [LARGE SCALE GENOMIC DNA]</scope>
    <source>
        <strain evidence="15">JCM 31319</strain>
    </source>
</reference>
<feature type="chain" id="PRO_5045968656" evidence="12">
    <location>
        <begin position="21"/>
        <end position="1034"/>
    </location>
</feature>
<dbReference type="PROSITE" id="PS52016">
    <property type="entry name" value="TONB_DEPENDENT_REC_3"/>
    <property type="match status" value="1"/>
</dbReference>
<evidence type="ECO:0000256" key="10">
    <source>
        <dbReference type="ARBA" id="ARBA00023237"/>
    </source>
</evidence>
<evidence type="ECO:0000256" key="11">
    <source>
        <dbReference type="PROSITE-ProRule" id="PRU01360"/>
    </source>
</evidence>
<feature type="domain" description="TonB-dependent receptor plug" evidence="13">
    <location>
        <begin position="115"/>
        <end position="236"/>
    </location>
</feature>
<gene>
    <name evidence="14" type="ORF">ACFQ2O_11880</name>
</gene>
<keyword evidence="6" id="KW-0408">Iron</keyword>
<keyword evidence="8" id="KW-0798">TonB box</keyword>
<dbReference type="RefSeq" id="WP_377527767.1">
    <property type="nucleotide sequence ID" value="NZ_JBHTLD010000101.1"/>
</dbReference>
<dbReference type="PANTHER" id="PTHR32552">
    <property type="entry name" value="FERRICHROME IRON RECEPTOR-RELATED"/>
    <property type="match status" value="1"/>
</dbReference>
<dbReference type="Pfam" id="PF13715">
    <property type="entry name" value="CarbopepD_reg_2"/>
    <property type="match status" value="1"/>
</dbReference>
<feature type="signal peptide" evidence="12">
    <location>
        <begin position="1"/>
        <end position="20"/>
    </location>
</feature>
<keyword evidence="9 11" id="KW-0472">Membrane</keyword>
<dbReference type="SUPFAM" id="SSF56935">
    <property type="entry name" value="Porins"/>
    <property type="match status" value="1"/>
</dbReference>
<dbReference type="Gene3D" id="2.170.130.10">
    <property type="entry name" value="TonB-dependent receptor, plug domain"/>
    <property type="match status" value="1"/>
</dbReference>
<evidence type="ECO:0000313" key="14">
    <source>
        <dbReference type="EMBL" id="MFD1186905.1"/>
    </source>
</evidence>
<dbReference type="Gene3D" id="2.40.170.20">
    <property type="entry name" value="TonB-dependent receptor, beta-barrel domain"/>
    <property type="match status" value="1"/>
</dbReference>
<dbReference type="InterPro" id="IPR023996">
    <property type="entry name" value="TonB-dep_OMP_SusC/RagA"/>
</dbReference>
<keyword evidence="7" id="KW-0406">Ion transport</keyword>
<evidence type="ECO:0000256" key="12">
    <source>
        <dbReference type="SAM" id="SignalP"/>
    </source>
</evidence>
<evidence type="ECO:0000256" key="6">
    <source>
        <dbReference type="ARBA" id="ARBA00023004"/>
    </source>
</evidence>
<sequence length="1034" mass="112772">MMKKLLLIFLCLNIYGMAHAQDKEISGRVISKDDGQPMPGVTIVVEGLTRGTQTGVDGTFSLSAPQGATLVVSFIGFATQRVPVTGSSVYNITIAQDTKQLQEVVVTSFGIERDKKSLGYGVSGVSSEEITKAPVTDVTNALAGKVAGVQISGTGGGLSSSNITIRGFSSITGSNQPLFVIDGVPIDNSGGSNSVNAGVASSNRAADINPDDIADITVLKGAAATVLYGSRAASGAILITTKKGEFGTKNQVNFSSNYGVGTINRFPEFQNEYAQGSNGNYINNVPGSWGPRINGQTVTNWFGEEEQLRAYPDNVRDILQHSQFLQNTLSFSGATDKYNYRISYGNTYETGLVPNNELKRNSFSVNAGTSVTDKLTVNTSINFINNRSERTQAGNQGSNPLWRGIYTPRSYDLSGLPYQDELGNQLWFAGEDHPYWAIENVRYEDETNRIYGNLNLAYDFNDWLRADLRIGGDVFTTNSQGFDEKGIRSNGNASTAGAGGLRERELFSRDINSYLTVTGDRQMGEDFRLTATIGNEVIANYDRRLEAVGLGIVVPGFENLKNFLTYNPSGELVKRRLMGFFGDFVVDYKNYLTLNVKGRNDFSSTLTKENRSIFYPAVAVSFVPTQAFPSLAGDVLTSAKIRANIGQVGKGAGVYNTLTYWEQADAADGFGSTIVNFPFNGLAGYTYDNVAGKFDLKPEFTREIEVGTELSFFGDRLYLDASVYRRDTRNLIFPVPVPGSSGFTSAITNAGKLSTKGLEVLLSGSPVAGQNFKWESTLNFTTFRTMVEELSPGVERLTIGGFTSPNTQAVVGQQYGLIYSTDYRRDDQGRMIIGRNGLPLTAPGVSATGNPNPKFTMGFTNNFSYKAFNLSFLVDWKHKGDILSRTVGDLRIQGVSAETAEYPRFNEDGTANKPYLFEGVLEDGRTNDIYVTAQDYWGLRGKYVAWAGYVRDASFVKLREATLSYNLPQELLARTSFIKALQLSVYGRNLITYAPNYPDLDPEQNLQGISNSRGLEFGIQPVARTIGASLRATF</sequence>
<dbReference type="InterPro" id="IPR008969">
    <property type="entry name" value="CarboxyPept-like_regulatory"/>
</dbReference>
<keyword evidence="12" id="KW-0732">Signal</keyword>
<protein>
    <submittedName>
        <fullName evidence="14">SusC/RagA family TonB-linked outer membrane protein</fullName>
    </submittedName>
</protein>
<dbReference type="PANTHER" id="PTHR32552:SF81">
    <property type="entry name" value="TONB-DEPENDENT OUTER MEMBRANE RECEPTOR"/>
    <property type="match status" value="1"/>
</dbReference>
<keyword evidence="15" id="KW-1185">Reference proteome</keyword>
<evidence type="ECO:0000256" key="7">
    <source>
        <dbReference type="ARBA" id="ARBA00023065"/>
    </source>
</evidence>
<name>A0ABW3STP5_9BACT</name>
<dbReference type="InterPro" id="IPR012910">
    <property type="entry name" value="Plug_dom"/>
</dbReference>
<dbReference type="NCBIfam" id="TIGR04056">
    <property type="entry name" value="OMP_RagA_SusC"/>
    <property type="match status" value="1"/>
</dbReference>
<organism evidence="14 15">
    <name type="scientific">Pontibacter rugosus</name>
    <dbReference type="NCBI Taxonomy" id="1745966"/>
    <lineage>
        <taxon>Bacteria</taxon>
        <taxon>Pseudomonadati</taxon>
        <taxon>Bacteroidota</taxon>
        <taxon>Cytophagia</taxon>
        <taxon>Cytophagales</taxon>
        <taxon>Hymenobacteraceae</taxon>
        <taxon>Pontibacter</taxon>
    </lineage>
</organism>
<evidence type="ECO:0000256" key="2">
    <source>
        <dbReference type="ARBA" id="ARBA00022448"/>
    </source>
</evidence>
<evidence type="ECO:0000256" key="9">
    <source>
        <dbReference type="ARBA" id="ARBA00023136"/>
    </source>
</evidence>
<dbReference type="Gene3D" id="2.60.40.1120">
    <property type="entry name" value="Carboxypeptidase-like, regulatory domain"/>
    <property type="match status" value="1"/>
</dbReference>
<dbReference type="EMBL" id="JBHTLD010000101">
    <property type="protein sequence ID" value="MFD1186905.1"/>
    <property type="molecule type" value="Genomic_DNA"/>
</dbReference>
<dbReference type="NCBIfam" id="TIGR04057">
    <property type="entry name" value="SusC_RagA_signa"/>
    <property type="match status" value="1"/>
</dbReference>
<proteinExistence type="inferred from homology"/>
<evidence type="ECO:0000256" key="8">
    <source>
        <dbReference type="ARBA" id="ARBA00023077"/>
    </source>
</evidence>
<keyword evidence="2 11" id="KW-0813">Transport</keyword>
<keyword evidence="5 11" id="KW-0812">Transmembrane</keyword>
<dbReference type="InterPro" id="IPR023997">
    <property type="entry name" value="TonB-dep_OMP_SusC/RagA_CS"/>
</dbReference>
<dbReference type="InterPro" id="IPR037066">
    <property type="entry name" value="Plug_dom_sf"/>
</dbReference>
<dbReference type="SUPFAM" id="SSF49464">
    <property type="entry name" value="Carboxypeptidase regulatory domain-like"/>
    <property type="match status" value="1"/>
</dbReference>
<evidence type="ECO:0000256" key="3">
    <source>
        <dbReference type="ARBA" id="ARBA00022452"/>
    </source>
</evidence>
<comment type="similarity">
    <text evidence="11">Belongs to the TonB-dependent receptor family.</text>
</comment>
<comment type="caution">
    <text evidence="14">The sequence shown here is derived from an EMBL/GenBank/DDBJ whole genome shotgun (WGS) entry which is preliminary data.</text>
</comment>
<dbReference type="InterPro" id="IPR036942">
    <property type="entry name" value="Beta-barrel_TonB_sf"/>
</dbReference>
<dbReference type="Proteomes" id="UP001597094">
    <property type="component" value="Unassembled WGS sequence"/>
</dbReference>
<dbReference type="InterPro" id="IPR039426">
    <property type="entry name" value="TonB-dep_rcpt-like"/>
</dbReference>
<keyword evidence="3 11" id="KW-1134">Transmembrane beta strand</keyword>
<evidence type="ECO:0000256" key="4">
    <source>
        <dbReference type="ARBA" id="ARBA00022496"/>
    </source>
</evidence>
<dbReference type="Pfam" id="PF07715">
    <property type="entry name" value="Plug"/>
    <property type="match status" value="1"/>
</dbReference>
<evidence type="ECO:0000313" key="15">
    <source>
        <dbReference type="Proteomes" id="UP001597094"/>
    </source>
</evidence>
<evidence type="ECO:0000256" key="5">
    <source>
        <dbReference type="ARBA" id="ARBA00022692"/>
    </source>
</evidence>
<evidence type="ECO:0000259" key="13">
    <source>
        <dbReference type="Pfam" id="PF07715"/>
    </source>
</evidence>
<comment type="subcellular location">
    <subcellularLocation>
        <location evidence="1 11">Cell outer membrane</location>
        <topology evidence="1 11">Multi-pass membrane protein</topology>
    </subcellularLocation>
</comment>
<keyword evidence="10 11" id="KW-0998">Cell outer membrane</keyword>